<protein>
    <submittedName>
        <fullName evidence="5">Cyclin-dependent protein kinase regulator</fullName>
    </submittedName>
</protein>
<feature type="region of interest" description="Disordered" evidence="3">
    <location>
        <begin position="56"/>
        <end position="85"/>
    </location>
</feature>
<dbReference type="CDD" id="cd20525">
    <property type="entry name" value="CYCLIN_CCNH_rpt2"/>
    <property type="match status" value="1"/>
</dbReference>
<dbReference type="GO" id="GO:0006357">
    <property type="term" value="P:regulation of transcription by RNA polymerase II"/>
    <property type="evidence" value="ECO:0007669"/>
    <property type="project" value="InterPro"/>
</dbReference>
<dbReference type="OrthoDB" id="340962at2759"/>
<organism evidence="5 6">
    <name type="scientific">Trichosporon asahii var. asahii (strain ATCC 90039 / CBS 2479 / JCM 2466 / KCTC 7840 / NBRC 103889/ NCYC 2677 / UAMH 7654)</name>
    <name type="common">Yeast</name>
    <dbReference type="NCBI Taxonomy" id="1186058"/>
    <lineage>
        <taxon>Eukaryota</taxon>
        <taxon>Fungi</taxon>
        <taxon>Dikarya</taxon>
        <taxon>Basidiomycota</taxon>
        <taxon>Agaricomycotina</taxon>
        <taxon>Tremellomycetes</taxon>
        <taxon>Trichosporonales</taxon>
        <taxon>Trichosporonaceae</taxon>
        <taxon>Trichosporon</taxon>
    </lineage>
</organism>
<dbReference type="GeneID" id="25989891"/>
<dbReference type="GO" id="GO:0016301">
    <property type="term" value="F:kinase activity"/>
    <property type="evidence" value="ECO:0007669"/>
    <property type="project" value="UniProtKB-KW"/>
</dbReference>
<comment type="caution">
    <text evidence="5">The sequence shown here is derived from an EMBL/GenBank/DDBJ whole genome shotgun (WGS) entry which is preliminary data.</text>
</comment>
<dbReference type="Pfam" id="PF16899">
    <property type="entry name" value="Cyclin_C_2"/>
    <property type="match status" value="1"/>
</dbReference>
<dbReference type="Gene3D" id="1.10.472.10">
    <property type="entry name" value="Cyclin-like"/>
    <property type="match status" value="1"/>
</dbReference>
<comment type="similarity">
    <text evidence="2">Belongs to the cyclin family.</text>
</comment>
<evidence type="ECO:0000313" key="6">
    <source>
        <dbReference type="Proteomes" id="UP000002748"/>
    </source>
</evidence>
<dbReference type="SMART" id="SM00385">
    <property type="entry name" value="CYCLIN"/>
    <property type="match status" value="1"/>
</dbReference>
<evidence type="ECO:0000313" key="5">
    <source>
        <dbReference type="EMBL" id="EJT45241.1"/>
    </source>
</evidence>
<evidence type="ECO:0000259" key="4">
    <source>
        <dbReference type="SMART" id="SM00385"/>
    </source>
</evidence>
<dbReference type="SUPFAM" id="SSF47954">
    <property type="entry name" value="Cyclin-like"/>
    <property type="match status" value="2"/>
</dbReference>
<sequence length="389" mass="44330">MTVTPDPTSNAETPTPTEMPALIPGPSAFHESSQFRHWRYSKDQLYNLRHELNEKSREVTERNMKAERESLGADGPSPPPPTTYPSVEEELKLVNFYCDQASKICRQGFGVPEYVESTTISYIKRFYLKNSVMEWHPKNIMPTCLFLAAKTTNHPIPIEVFVPKFKNFKSTDILEIEFVIAQSLAFEFWTHGAERSLRGWFLEFQNKPANIDILQRNLPSALDWLSRSRLTDAEFIWSPSQIGLACWRLTAESVVDEFLDEKYANWTPPDGYDDEDGPMAYPYGIPLPRLRAIIRDIQDLIRSTPPLEQKQIKEIDKRLKNCINPERVPGTALYIKRKAELEAKAAEAKAIKTAKAKEAMEKDELVFGGPVKPADDDPFGPPLPKKESA</sequence>
<dbReference type="AlphaFoldDB" id="J5SEC8"/>
<feature type="compositionally biased region" description="Basic and acidic residues" evidence="3">
    <location>
        <begin position="56"/>
        <end position="71"/>
    </location>
</feature>
<dbReference type="InterPro" id="IPR013763">
    <property type="entry name" value="Cyclin-like_dom"/>
</dbReference>
<evidence type="ECO:0000256" key="2">
    <source>
        <dbReference type="RuleBase" id="RU000383"/>
    </source>
</evidence>
<dbReference type="InterPro" id="IPR031658">
    <property type="entry name" value="Cyclin_C_2"/>
</dbReference>
<feature type="region of interest" description="Disordered" evidence="3">
    <location>
        <begin position="1"/>
        <end position="27"/>
    </location>
</feature>
<proteinExistence type="inferred from homology"/>
<feature type="domain" description="Cyclin-like" evidence="4">
    <location>
        <begin position="99"/>
        <end position="182"/>
    </location>
</feature>
<dbReference type="PANTHER" id="PTHR10026">
    <property type="entry name" value="CYCLIN"/>
    <property type="match status" value="1"/>
</dbReference>
<dbReference type="CDD" id="cd20524">
    <property type="entry name" value="CYCLIN_CCNH_rpt1"/>
    <property type="match status" value="1"/>
</dbReference>
<dbReference type="Pfam" id="PF00134">
    <property type="entry name" value="Cyclin_N"/>
    <property type="match status" value="1"/>
</dbReference>
<dbReference type="InterPro" id="IPR006671">
    <property type="entry name" value="Cyclin_N"/>
</dbReference>
<dbReference type="EMBL" id="ALBS01000331">
    <property type="protein sequence ID" value="EJT45241.1"/>
    <property type="molecule type" value="Genomic_DNA"/>
</dbReference>
<evidence type="ECO:0000256" key="1">
    <source>
        <dbReference type="ARBA" id="ARBA00023127"/>
    </source>
</evidence>
<name>J5SEC8_TRIAS</name>
<gene>
    <name evidence="5" type="ORF">A1Q1_06379</name>
</gene>
<dbReference type="Proteomes" id="UP000002748">
    <property type="component" value="Unassembled WGS sequence"/>
</dbReference>
<keyword evidence="5" id="KW-0418">Kinase</keyword>
<keyword evidence="5" id="KW-0808">Transferase</keyword>
<accession>J5SEC8</accession>
<dbReference type="GO" id="GO:0016538">
    <property type="term" value="F:cyclin-dependent protein serine/threonine kinase regulator activity"/>
    <property type="evidence" value="ECO:0007669"/>
    <property type="project" value="InterPro"/>
</dbReference>
<dbReference type="InterPro" id="IPR043198">
    <property type="entry name" value="Cyclin/Ssn8"/>
</dbReference>
<keyword evidence="1 2" id="KW-0195">Cyclin</keyword>
<evidence type="ECO:0000256" key="3">
    <source>
        <dbReference type="SAM" id="MobiDB-lite"/>
    </source>
</evidence>
<dbReference type="KEGG" id="tasa:A1Q1_06379"/>
<feature type="compositionally biased region" description="Polar residues" evidence="3">
    <location>
        <begin position="1"/>
        <end position="16"/>
    </location>
</feature>
<dbReference type="RefSeq" id="XP_014176968.1">
    <property type="nucleotide sequence ID" value="XM_014321493.1"/>
</dbReference>
<dbReference type="InterPro" id="IPR036915">
    <property type="entry name" value="Cyclin-like_sf"/>
</dbReference>
<reference evidence="5 6" key="1">
    <citation type="journal article" date="2012" name="Eukaryot. Cell">
        <title>Draft genome sequence of CBS 2479, the standard type strain of Trichosporon asahii.</title>
        <authorList>
            <person name="Yang R.Y."/>
            <person name="Li H.T."/>
            <person name="Zhu H."/>
            <person name="Zhou G.P."/>
            <person name="Wang M."/>
            <person name="Wang L."/>
        </authorList>
    </citation>
    <scope>NUCLEOTIDE SEQUENCE [LARGE SCALE GENOMIC DNA]</scope>
    <source>
        <strain evidence="6">ATCC 90039 / CBS 2479 / JCM 2466 / KCTC 7840 / NCYC 2677 / UAMH 7654</strain>
    </source>
</reference>
<dbReference type="VEuPathDB" id="FungiDB:A1Q1_06379"/>
<dbReference type="HOGENOM" id="CLU_022620_4_0_1"/>
<feature type="region of interest" description="Disordered" evidence="3">
    <location>
        <begin position="367"/>
        <end position="389"/>
    </location>
</feature>